<dbReference type="EC" id="2.7.11.1" evidence="1"/>
<dbReference type="GO" id="GO:0005524">
    <property type="term" value="F:ATP binding"/>
    <property type="evidence" value="ECO:0007669"/>
    <property type="project" value="UniProtKB-UniRule"/>
</dbReference>
<reference evidence="7" key="1">
    <citation type="submission" date="2020-05" db="EMBL/GenBank/DDBJ databases">
        <title>Phylogenomic resolution of chytrid fungi.</title>
        <authorList>
            <person name="Stajich J.E."/>
            <person name="Amses K."/>
            <person name="Simmons R."/>
            <person name="Seto K."/>
            <person name="Myers J."/>
            <person name="Bonds A."/>
            <person name="Quandt C.A."/>
            <person name="Barry K."/>
            <person name="Liu P."/>
            <person name="Grigoriev I."/>
            <person name="Longcore J.E."/>
            <person name="James T.Y."/>
        </authorList>
    </citation>
    <scope>NUCLEOTIDE SEQUENCE</scope>
    <source>
        <strain evidence="7">JEL0379</strain>
    </source>
</reference>
<dbReference type="GO" id="GO:0004674">
    <property type="term" value="F:protein serine/threonine kinase activity"/>
    <property type="evidence" value="ECO:0007669"/>
    <property type="project" value="UniProtKB-EC"/>
</dbReference>
<feature type="compositionally biased region" description="Low complexity" evidence="5">
    <location>
        <begin position="553"/>
        <end position="576"/>
    </location>
</feature>
<keyword evidence="3 4" id="KW-0067">ATP-binding</keyword>
<proteinExistence type="predicted"/>
<evidence type="ECO:0000259" key="6">
    <source>
        <dbReference type="PROSITE" id="PS50011"/>
    </source>
</evidence>
<dbReference type="InterPro" id="IPR050629">
    <property type="entry name" value="STE20/SPS1-PAK"/>
</dbReference>
<dbReference type="PROSITE" id="PS50011">
    <property type="entry name" value="PROTEIN_KINASE_DOM"/>
    <property type="match status" value="1"/>
</dbReference>
<dbReference type="PANTHER" id="PTHR48012">
    <property type="entry name" value="STERILE20-LIKE KINASE, ISOFORM B-RELATED"/>
    <property type="match status" value="1"/>
</dbReference>
<feature type="region of interest" description="Disordered" evidence="5">
    <location>
        <begin position="548"/>
        <end position="576"/>
    </location>
</feature>
<evidence type="ECO:0000256" key="5">
    <source>
        <dbReference type="SAM" id="MobiDB-lite"/>
    </source>
</evidence>
<dbReference type="InterPro" id="IPR000719">
    <property type="entry name" value="Prot_kinase_dom"/>
</dbReference>
<keyword evidence="8" id="KW-1185">Reference proteome</keyword>
<dbReference type="Pfam" id="PF00069">
    <property type="entry name" value="Pkinase"/>
    <property type="match status" value="1"/>
</dbReference>
<dbReference type="SUPFAM" id="SSF56112">
    <property type="entry name" value="Protein kinase-like (PK-like)"/>
    <property type="match status" value="1"/>
</dbReference>
<dbReference type="PROSITE" id="PS00107">
    <property type="entry name" value="PROTEIN_KINASE_ATP"/>
    <property type="match status" value="1"/>
</dbReference>
<name>A0AAD5TFA6_9FUNG</name>
<dbReference type="SMART" id="SM00220">
    <property type="entry name" value="S_TKc"/>
    <property type="match status" value="1"/>
</dbReference>
<dbReference type="PROSITE" id="PS00108">
    <property type="entry name" value="PROTEIN_KINASE_ST"/>
    <property type="match status" value="1"/>
</dbReference>
<feature type="domain" description="Protein kinase" evidence="6">
    <location>
        <begin position="79"/>
        <end position="332"/>
    </location>
</feature>
<dbReference type="Gene3D" id="1.10.510.10">
    <property type="entry name" value="Transferase(Phosphotransferase) domain 1"/>
    <property type="match status" value="1"/>
</dbReference>
<dbReference type="InterPro" id="IPR008271">
    <property type="entry name" value="Ser/Thr_kinase_AS"/>
</dbReference>
<dbReference type="PANTHER" id="PTHR48012:SF28">
    <property type="entry name" value="SERINE_THREONINE-PROTEIN KINASE PAKE-RELATED"/>
    <property type="match status" value="1"/>
</dbReference>
<dbReference type="EMBL" id="JADGJQ010000057">
    <property type="protein sequence ID" value="KAJ3175025.1"/>
    <property type="molecule type" value="Genomic_DNA"/>
</dbReference>
<dbReference type="FunFam" id="1.10.510.10:FF:001091">
    <property type="entry name" value="STE family protein kinase"/>
    <property type="match status" value="1"/>
</dbReference>
<gene>
    <name evidence="7" type="ORF">HDU87_006559</name>
</gene>
<protein>
    <recommendedName>
        <fullName evidence="1">non-specific serine/threonine protein kinase</fullName>
        <ecNumber evidence="1">2.7.11.1</ecNumber>
    </recommendedName>
</protein>
<organism evidence="7 8">
    <name type="scientific">Geranomyces variabilis</name>
    <dbReference type="NCBI Taxonomy" id="109894"/>
    <lineage>
        <taxon>Eukaryota</taxon>
        <taxon>Fungi</taxon>
        <taxon>Fungi incertae sedis</taxon>
        <taxon>Chytridiomycota</taxon>
        <taxon>Chytridiomycota incertae sedis</taxon>
        <taxon>Chytridiomycetes</taxon>
        <taxon>Spizellomycetales</taxon>
        <taxon>Powellomycetaceae</taxon>
        <taxon>Geranomyces</taxon>
    </lineage>
</organism>
<feature type="binding site" evidence="4">
    <location>
        <position position="108"/>
    </location>
    <ligand>
        <name>ATP</name>
        <dbReference type="ChEBI" id="CHEBI:30616"/>
    </ligand>
</feature>
<dbReference type="InterPro" id="IPR017441">
    <property type="entry name" value="Protein_kinase_ATP_BS"/>
</dbReference>
<accession>A0AAD5TFA6</accession>
<evidence type="ECO:0000256" key="3">
    <source>
        <dbReference type="ARBA" id="ARBA00022840"/>
    </source>
</evidence>
<evidence type="ECO:0000256" key="4">
    <source>
        <dbReference type="PROSITE-ProRule" id="PRU10141"/>
    </source>
</evidence>
<keyword evidence="2 4" id="KW-0547">Nucleotide-binding</keyword>
<dbReference type="AlphaFoldDB" id="A0AAD5TFA6"/>
<feature type="region of interest" description="Disordered" evidence="5">
    <location>
        <begin position="1"/>
        <end position="51"/>
    </location>
</feature>
<evidence type="ECO:0000256" key="1">
    <source>
        <dbReference type="ARBA" id="ARBA00012513"/>
    </source>
</evidence>
<dbReference type="InterPro" id="IPR011009">
    <property type="entry name" value="Kinase-like_dom_sf"/>
</dbReference>
<dbReference type="GO" id="GO:0005737">
    <property type="term" value="C:cytoplasm"/>
    <property type="evidence" value="ECO:0007669"/>
    <property type="project" value="TreeGrafter"/>
</dbReference>
<evidence type="ECO:0000313" key="8">
    <source>
        <dbReference type="Proteomes" id="UP001212152"/>
    </source>
</evidence>
<feature type="region of interest" description="Disordered" evidence="5">
    <location>
        <begin position="428"/>
        <end position="452"/>
    </location>
</feature>
<dbReference type="Proteomes" id="UP001212152">
    <property type="component" value="Unassembled WGS sequence"/>
</dbReference>
<comment type="caution">
    <text evidence="7">The sequence shown here is derived from an EMBL/GenBank/DDBJ whole genome shotgun (WGS) entry which is preliminary data.</text>
</comment>
<evidence type="ECO:0000313" key="7">
    <source>
        <dbReference type="EMBL" id="KAJ3175025.1"/>
    </source>
</evidence>
<evidence type="ECO:0000256" key="2">
    <source>
        <dbReference type="ARBA" id="ARBA00022741"/>
    </source>
</evidence>
<sequence length="675" mass="71273">MREPRGSAATGHNWIQKMMGDGKDAGGANDSTTSLAIGAQNKSPPPLRGGISAPSNFVKKMHVDAEFNWTGEGDPKELFTLQEKLGEGAFGSVYKAVLKQTGFIMAIKQIATTKPDQKEAIRKEIDLLRQCSHRNVLQYYGCLPTSDQMWILTDYCAAGSVSDLMELTEATLSEQQMGVVLAAALEGLVFLHGRGIVHRDLKGANILLTETGEVRIADFGVSEQLTGDAAMRRTVVGTPYWMSPEVVVGSAYGTEADIWSLGITAIEMGDGVPPLSQLAPMRAMFKIPYLPSPTCADPSQFSAEFNDFLAQCLTKDPPSRPTAIQLLSHPFIAPYVTPTLSAADAKRVRACLVDKVRAAMAKKAAPPVTPTAPVIPEVRAKVPTTRKGKKGKKTRRTVLDNDWTGAPDVGTVAGGNQDDEAAAFSTFVKKDGGDDDGDNANGHPDDNDNGPIGTMIFVGSDNALSDSADRGDRSLAGTVGRALGAEFASFRAMLASAHDTDDAAGTSPHLVAVPASSAVAAHTIVGATTPGYLVPAMTEAVEPNPLLEQRDQAPSPSASPTASPTPAAASPSSAAPASITNPGTIIHAVASAVTSVLQDARAGLYEAHRVASQKQGDPLGRVWVMAALLGRAAARRTAACIVTWAKWARRELRREPAVHGIYLALIFYLYAKRSG</sequence>